<evidence type="ECO:0000256" key="1">
    <source>
        <dbReference type="SAM" id="MobiDB-lite"/>
    </source>
</evidence>
<sequence length="102" mass="10841">MVTESRCSGPIMICLPRRRTPTTTIAVTCSSGTPDRSSRARGTFSRFRTGRTASGTGSTTSTSTRRTIQARIGSLPGAVTSTRGKTDSFTGLSTSVVRMFDE</sequence>
<dbReference type="EMBL" id="HBUE01119010">
    <property type="protein sequence ID" value="CAG6491554.1"/>
    <property type="molecule type" value="Transcribed_RNA"/>
</dbReference>
<proteinExistence type="predicted"/>
<dbReference type="AlphaFoldDB" id="A0A8D8CHL5"/>
<organism evidence="2">
    <name type="scientific">Culex pipiens</name>
    <name type="common">House mosquito</name>
    <dbReference type="NCBI Taxonomy" id="7175"/>
    <lineage>
        <taxon>Eukaryota</taxon>
        <taxon>Metazoa</taxon>
        <taxon>Ecdysozoa</taxon>
        <taxon>Arthropoda</taxon>
        <taxon>Hexapoda</taxon>
        <taxon>Insecta</taxon>
        <taxon>Pterygota</taxon>
        <taxon>Neoptera</taxon>
        <taxon>Endopterygota</taxon>
        <taxon>Diptera</taxon>
        <taxon>Nematocera</taxon>
        <taxon>Culicoidea</taxon>
        <taxon>Culicidae</taxon>
        <taxon>Culicinae</taxon>
        <taxon>Culicini</taxon>
        <taxon>Culex</taxon>
        <taxon>Culex</taxon>
    </lineage>
</organism>
<feature type="region of interest" description="Disordered" evidence="1">
    <location>
        <begin position="26"/>
        <end position="67"/>
    </location>
</feature>
<evidence type="ECO:0000313" key="2">
    <source>
        <dbReference type="EMBL" id="CAG6491560.1"/>
    </source>
</evidence>
<reference evidence="2" key="1">
    <citation type="submission" date="2021-05" db="EMBL/GenBank/DDBJ databases">
        <authorList>
            <person name="Alioto T."/>
            <person name="Alioto T."/>
            <person name="Gomez Garrido J."/>
        </authorList>
    </citation>
    <scope>NUCLEOTIDE SEQUENCE</scope>
</reference>
<feature type="compositionally biased region" description="Low complexity" evidence="1">
    <location>
        <begin position="40"/>
        <end position="67"/>
    </location>
</feature>
<feature type="compositionally biased region" description="Polar residues" evidence="1">
    <location>
        <begin position="26"/>
        <end position="35"/>
    </location>
</feature>
<dbReference type="EMBL" id="HBUE01119014">
    <property type="protein sequence ID" value="CAG6491560.1"/>
    <property type="molecule type" value="Transcribed_RNA"/>
</dbReference>
<protein>
    <submittedName>
        <fullName evidence="2">(northern house mosquito) hypothetical protein</fullName>
    </submittedName>
</protein>
<name>A0A8D8CHL5_CULPI</name>
<accession>A0A8D8CHL5</accession>